<dbReference type="PANTHER" id="PTHR47487:SF12">
    <property type="entry name" value="GLUTENIN, HIGH MOLECULAR WEIGHT SUBUNIT DX5-LIKE"/>
    <property type="match status" value="1"/>
</dbReference>
<feature type="compositionally biased region" description="Basic residues" evidence="1">
    <location>
        <begin position="333"/>
        <end position="344"/>
    </location>
</feature>
<keyword evidence="4" id="KW-1185">Reference proteome</keyword>
<dbReference type="Gramene" id="PRQ18197">
    <property type="protein sequence ID" value="PRQ18197"/>
    <property type="gene ID" value="RchiOBHm_Chr7g0203321"/>
</dbReference>
<dbReference type="Proteomes" id="UP000238479">
    <property type="component" value="Chromosome 7"/>
</dbReference>
<feature type="compositionally biased region" description="Low complexity" evidence="1">
    <location>
        <begin position="8"/>
        <end position="18"/>
    </location>
</feature>
<dbReference type="EMBL" id="PDCK01000045">
    <property type="protein sequence ID" value="PRQ18197.1"/>
    <property type="molecule type" value="Genomic_DNA"/>
</dbReference>
<dbReference type="STRING" id="74649.A0A2P6P8F8"/>
<proteinExistence type="predicted"/>
<comment type="caution">
    <text evidence="3">The sequence shown here is derived from an EMBL/GenBank/DDBJ whole genome shotgun (WGS) entry which is preliminary data.</text>
</comment>
<name>A0A2P6P8F8_ROSCH</name>
<dbReference type="GO" id="GO:0008270">
    <property type="term" value="F:zinc ion binding"/>
    <property type="evidence" value="ECO:0007669"/>
    <property type="project" value="InterPro"/>
</dbReference>
<protein>
    <submittedName>
        <fullName evidence="3">Putative transcription factor C2H2 family</fullName>
    </submittedName>
</protein>
<feature type="domain" description="U1-type" evidence="2">
    <location>
        <begin position="217"/>
        <end position="251"/>
    </location>
</feature>
<evidence type="ECO:0000259" key="2">
    <source>
        <dbReference type="SMART" id="SM00451"/>
    </source>
</evidence>
<evidence type="ECO:0000256" key="1">
    <source>
        <dbReference type="SAM" id="MobiDB-lite"/>
    </source>
</evidence>
<dbReference type="PANTHER" id="PTHR47487">
    <property type="entry name" value="OS06G0651300 PROTEIN-RELATED"/>
    <property type="match status" value="1"/>
</dbReference>
<dbReference type="InterPro" id="IPR003604">
    <property type="entry name" value="Matrin/U1-like-C_Znf_C2H2"/>
</dbReference>
<dbReference type="OrthoDB" id="434647at2759"/>
<feature type="region of interest" description="Disordered" evidence="1">
    <location>
        <begin position="1"/>
        <end position="49"/>
    </location>
</feature>
<dbReference type="Pfam" id="PF12874">
    <property type="entry name" value="zf-met"/>
    <property type="match status" value="2"/>
</dbReference>
<evidence type="ECO:0000313" key="4">
    <source>
        <dbReference type="Proteomes" id="UP000238479"/>
    </source>
</evidence>
<dbReference type="AlphaFoldDB" id="A0A2P6P8F8"/>
<evidence type="ECO:0000313" key="3">
    <source>
        <dbReference type="EMBL" id="PRQ18197.1"/>
    </source>
</evidence>
<dbReference type="Gene3D" id="3.30.160.60">
    <property type="entry name" value="Classic Zinc Finger"/>
    <property type="match status" value="2"/>
</dbReference>
<feature type="domain" description="U1-type" evidence="2">
    <location>
        <begin position="355"/>
        <end position="389"/>
    </location>
</feature>
<feature type="region of interest" description="Disordered" evidence="1">
    <location>
        <begin position="281"/>
        <end position="350"/>
    </location>
</feature>
<gene>
    <name evidence="3" type="ORF">RchiOBHm_Chr7g0203321</name>
</gene>
<organism evidence="3 4">
    <name type="scientific">Rosa chinensis</name>
    <name type="common">China rose</name>
    <dbReference type="NCBI Taxonomy" id="74649"/>
    <lineage>
        <taxon>Eukaryota</taxon>
        <taxon>Viridiplantae</taxon>
        <taxon>Streptophyta</taxon>
        <taxon>Embryophyta</taxon>
        <taxon>Tracheophyta</taxon>
        <taxon>Spermatophyta</taxon>
        <taxon>Magnoliopsida</taxon>
        <taxon>eudicotyledons</taxon>
        <taxon>Gunneridae</taxon>
        <taxon>Pentapetalae</taxon>
        <taxon>rosids</taxon>
        <taxon>fabids</taxon>
        <taxon>Rosales</taxon>
        <taxon>Rosaceae</taxon>
        <taxon>Rosoideae</taxon>
        <taxon>Rosoideae incertae sedis</taxon>
        <taxon>Rosa</taxon>
    </lineage>
</organism>
<sequence>MDHHHLQQLHQQQLLQAQHQHHHHQQHFQPPQQPHYHYNTNTHQSYYPPQYQYPQQQQLQLQQNGYHPSNYTNLYPQQAYPQSAVPRRPELPVPPAVAVLSRLVRYSGAVGSQWNTPPMVGQPPYRGIGEGGGELFRGHQGNFGYSGAHPSFIGGSHGRGRGGSWLLVEHGVPSTSFHPPHQTYQSPVTLTPQKSESASALKTEVPNYQKPQVAQKTTVTWCEVCNASCANLDVLKQHQNGKRHQRNLRKMERLKNGIRTVAKLQGQQLCTFNTKLEVPHQTQCEQDDEEKNTTENIPYEPVGYENSRETGKQNKNPGQPEIPPGDASDNVKRGKKRKKTKTPKHSVEPSKRKVVIPIVCDLCNVKCEKQAFFDRHLSGKKHVAKYKRFKGHEAMHRPVGLQVLYPPNPLAETIFQPQEGRYIPPHVYQDIQVETSSDPQFQQNPTSEGSESILGCGSSSTITTALETNITTEPEISQEATIEVQHLNSISETGQGSNTFSQDC</sequence>
<dbReference type="InterPro" id="IPR013087">
    <property type="entry name" value="Znf_C2H2_type"/>
</dbReference>
<dbReference type="GO" id="GO:0003676">
    <property type="term" value="F:nucleic acid binding"/>
    <property type="evidence" value="ECO:0007669"/>
    <property type="project" value="InterPro"/>
</dbReference>
<reference evidence="3 4" key="1">
    <citation type="journal article" date="2018" name="Nat. Genet.">
        <title>The Rosa genome provides new insights in the design of modern roses.</title>
        <authorList>
            <person name="Bendahmane M."/>
        </authorList>
    </citation>
    <scope>NUCLEOTIDE SEQUENCE [LARGE SCALE GENOMIC DNA]</scope>
    <source>
        <strain evidence="4">cv. Old Blush</strain>
    </source>
</reference>
<dbReference type="InterPro" id="IPR036236">
    <property type="entry name" value="Znf_C2H2_sf"/>
</dbReference>
<accession>A0A2P6P8F8</accession>
<dbReference type="SMART" id="SM00451">
    <property type="entry name" value="ZnF_U1"/>
    <property type="match status" value="2"/>
</dbReference>
<dbReference type="SUPFAM" id="SSF57667">
    <property type="entry name" value="beta-beta-alpha zinc fingers"/>
    <property type="match status" value="2"/>
</dbReference>
<dbReference type="OMA" id="CNASCAN"/>